<dbReference type="InterPro" id="IPR036638">
    <property type="entry name" value="HLH_DNA-bd_sf"/>
</dbReference>
<reference evidence="1 2" key="1">
    <citation type="submission" date="2011-11" db="EMBL/GenBank/DDBJ databases">
        <title>The Noncontiguous Finished genome of Desulfosporosinus youngiae DSM 17734.</title>
        <authorList>
            <consortium name="US DOE Joint Genome Institute (JGI-PGF)"/>
            <person name="Lucas S."/>
            <person name="Han J."/>
            <person name="Lapidus A."/>
            <person name="Cheng J.-F."/>
            <person name="Goodwin L."/>
            <person name="Pitluck S."/>
            <person name="Peters L."/>
            <person name="Ovchinnikova G."/>
            <person name="Lu M."/>
            <person name="Land M.L."/>
            <person name="Hauser L."/>
            <person name="Pester M."/>
            <person name="Spring S."/>
            <person name="Ollivier B."/>
            <person name="Rattei T."/>
            <person name="Klenk H.-P."/>
            <person name="Wagner M."/>
            <person name="Loy A."/>
            <person name="Woyke T.J."/>
        </authorList>
    </citation>
    <scope>NUCLEOTIDE SEQUENCE [LARGE SCALE GENOMIC DNA]</scope>
    <source>
        <strain evidence="1 2">DSM 17734</strain>
    </source>
</reference>
<gene>
    <name evidence="1" type="ORF">DesyoDRAFT_1356</name>
</gene>
<name>H5Y2V7_9FIRM</name>
<proteinExistence type="predicted"/>
<dbReference type="Gene3D" id="4.10.280.10">
    <property type="entry name" value="Helix-loop-helix DNA-binding domain"/>
    <property type="match status" value="1"/>
</dbReference>
<organism evidence="1 2">
    <name type="scientific">Desulfosporosinus youngiae DSM 17734</name>
    <dbReference type="NCBI Taxonomy" id="768710"/>
    <lineage>
        <taxon>Bacteria</taxon>
        <taxon>Bacillati</taxon>
        <taxon>Bacillota</taxon>
        <taxon>Clostridia</taxon>
        <taxon>Eubacteriales</taxon>
        <taxon>Desulfitobacteriaceae</taxon>
        <taxon>Desulfosporosinus</taxon>
    </lineage>
</organism>
<dbReference type="EMBL" id="CM001441">
    <property type="protein sequence ID" value="EHQ88514.1"/>
    <property type="molecule type" value="Genomic_DNA"/>
</dbReference>
<dbReference type="OrthoDB" id="1684520at2"/>
<dbReference type="GO" id="GO:0046983">
    <property type="term" value="F:protein dimerization activity"/>
    <property type="evidence" value="ECO:0007669"/>
    <property type="project" value="InterPro"/>
</dbReference>
<dbReference type="SUPFAM" id="SSF140500">
    <property type="entry name" value="BAS1536-like"/>
    <property type="match status" value="1"/>
</dbReference>
<dbReference type="InterPro" id="IPR018540">
    <property type="entry name" value="Spo0E-like"/>
</dbReference>
<evidence type="ECO:0000313" key="2">
    <source>
        <dbReference type="Proteomes" id="UP000005104"/>
    </source>
</evidence>
<accession>H5Y2V7</accession>
<keyword evidence="2" id="KW-1185">Reference proteome</keyword>
<dbReference type="Proteomes" id="UP000005104">
    <property type="component" value="Chromosome"/>
</dbReference>
<protein>
    <submittedName>
        <fullName evidence="1">Spo0E like sporulation regulatory protein</fullName>
    </submittedName>
</protein>
<dbReference type="InterPro" id="IPR037208">
    <property type="entry name" value="Spo0E-like_sf"/>
</dbReference>
<dbReference type="Pfam" id="PF09388">
    <property type="entry name" value="SpoOE-like"/>
    <property type="match status" value="1"/>
</dbReference>
<sequence>MKDYNNDLKTLLVTIEDLREELHRFVGQGRSILDPLVLKLSQNLDEELNKYYRLTNEQKRASNF</sequence>
<dbReference type="HOGENOM" id="CLU_189149_2_0_9"/>
<evidence type="ECO:0000313" key="1">
    <source>
        <dbReference type="EMBL" id="EHQ88514.1"/>
    </source>
</evidence>
<dbReference type="AlphaFoldDB" id="H5Y2V7"/>
<dbReference type="GO" id="GO:0043937">
    <property type="term" value="P:regulation of sporulation"/>
    <property type="evidence" value="ECO:0007669"/>
    <property type="project" value="InterPro"/>
</dbReference>
<dbReference type="RefSeq" id="WP_007781010.1">
    <property type="nucleotide sequence ID" value="NZ_CM001441.1"/>
</dbReference>